<comment type="caution">
    <text evidence="9">The sequence shown here is derived from an EMBL/GenBank/DDBJ whole genome shotgun (WGS) entry which is preliminary data.</text>
</comment>
<feature type="transmembrane region" description="Helical" evidence="7">
    <location>
        <begin position="60"/>
        <end position="80"/>
    </location>
</feature>
<keyword evidence="2 7" id="KW-0812">Transmembrane</keyword>
<organism evidence="9 10">
    <name type="scientific">Penicillium chermesinum</name>
    <dbReference type="NCBI Taxonomy" id="63820"/>
    <lineage>
        <taxon>Eukaryota</taxon>
        <taxon>Fungi</taxon>
        <taxon>Dikarya</taxon>
        <taxon>Ascomycota</taxon>
        <taxon>Pezizomycotina</taxon>
        <taxon>Eurotiomycetes</taxon>
        <taxon>Eurotiomycetidae</taxon>
        <taxon>Eurotiales</taxon>
        <taxon>Aspergillaceae</taxon>
        <taxon>Penicillium</taxon>
    </lineage>
</organism>
<evidence type="ECO:0000256" key="6">
    <source>
        <dbReference type="SAM" id="MobiDB-lite"/>
    </source>
</evidence>
<sequence length="410" mass="46002">MKLSSRASATGMPIPNYIDPVTRGHGVMIVNAIFMSLAVIVVALRLYTRLYITATPGLDDILIVLGLVFGISMAVVTSIMTEDWGHNRHLWDVPLAWFSGSKKLSIAFQITFAWSAGFAKTSLLWFCRRLLGQSKGMFQIYKYAFLGAIAIVATSTIAFTFATVFQCSPAKAFWTLRPTFHYTCFDDNAMVFGEVHNTAHAIDLEPQASQPPTNCCHLDLRPRSYRECSWLRPYGHLWKSNHAKDVTWLAWPVQVAAGIEISLGLICSSAPALRPLLMEFMPRLLASRRNSQYPYRSPRIPENKLWSSSGTGSRSYNSRSQHPAIPRDLAQPLGYESDRFEIMRTVEMETWPDSKIVQHAEEGLAYPRLAATRVSEISADSPVSPMESEEPTRFSHARSSVSSRSFPREI</sequence>
<reference evidence="9" key="1">
    <citation type="submission" date="2022-11" db="EMBL/GenBank/DDBJ databases">
        <authorList>
            <person name="Petersen C."/>
        </authorList>
    </citation>
    <scope>NUCLEOTIDE SEQUENCE</scope>
    <source>
        <strain evidence="9">IBT 19713</strain>
    </source>
</reference>
<feature type="transmembrane region" description="Helical" evidence="7">
    <location>
        <begin position="27"/>
        <end position="48"/>
    </location>
</feature>
<dbReference type="PANTHER" id="PTHR33048">
    <property type="entry name" value="PTH11-LIKE INTEGRAL MEMBRANE PROTEIN (AFU_ORTHOLOGUE AFUA_5G11245)"/>
    <property type="match status" value="1"/>
</dbReference>
<feature type="compositionally biased region" description="Low complexity" evidence="6">
    <location>
        <begin position="397"/>
        <end position="410"/>
    </location>
</feature>
<dbReference type="GO" id="GO:0016020">
    <property type="term" value="C:membrane"/>
    <property type="evidence" value="ECO:0007669"/>
    <property type="project" value="UniProtKB-SubCell"/>
</dbReference>
<dbReference type="OrthoDB" id="4525788at2759"/>
<accession>A0A9W9NP37</accession>
<evidence type="ECO:0000256" key="3">
    <source>
        <dbReference type="ARBA" id="ARBA00022989"/>
    </source>
</evidence>
<feature type="domain" description="Rhodopsin" evidence="8">
    <location>
        <begin position="44"/>
        <end position="192"/>
    </location>
</feature>
<dbReference type="AlphaFoldDB" id="A0A9W9NP37"/>
<feature type="transmembrane region" description="Helical" evidence="7">
    <location>
        <begin position="106"/>
        <end position="131"/>
    </location>
</feature>
<gene>
    <name evidence="9" type="ORF">N7468_008112</name>
</gene>
<feature type="compositionally biased region" description="Low complexity" evidence="6">
    <location>
        <begin position="307"/>
        <end position="320"/>
    </location>
</feature>
<evidence type="ECO:0000313" key="10">
    <source>
        <dbReference type="Proteomes" id="UP001150941"/>
    </source>
</evidence>
<feature type="region of interest" description="Disordered" evidence="6">
    <location>
        <begin position="377"/>
        <end position="410"/>
    </location>
</feature>
<dbReference type="InterPro" id="IPR049326">
    <property type="entry name" value="Rhodopsin_dom_fungi"/>
</dbReference>
<dbReference type="InterPro" id="IPR052337">
    <property type="entry name" value="SAT4-like"/>
</dbReference>
<comment type="similarity">
    <text evidence="5">Belongs to the SAT4 family.</text>
</comment>
<evidence type="ECO:0000256" key="1">
    <source>
        <dbReference type="ARBA" id="ARBA00004141"/>
    </source>
</evidence>
<comment type="subcellular location">
    <subcellularLocation>
        <location evidence="1">Membrane</location>
        <topology evidence="1">Multi-pass membrane protein</topology>
    </subcellularLocation>
</comment>
<feature type="transmembrane region" description="Helical" evidence="7">
    <location>
        <begin position="143"/>
        <end position="165"/>
    </location>
</feature>
<evidence type="ECO:0000256" key="7">
    <source>
        <dbReference type="SAM" id="Phobius"/>
    </source>
</evidence>
<evidence type="ECO:0000313" key="9">
    <source>
        <dbReference type="EMBL" id="KAJ5223570.1"/>
    </source>
</evidence>
<dbReference type="EMBL" id="JAPQKS010000006">
    <property type="protein sequence ID" value="KAJ5223570.1"/>
    <property type="molecule type" value="Genomic_DNA"/>
</dbReference>
<keyword evidence="10" id="KW-1185">Reference proteome</keyword>
<dbReference type="Proteomes" id="UP001150941">
    <property type="component" value="Unassembled WGS sequence"/>
</dbReference>
<keyword evidence="4 7" id="KW-0472">Membrane</keyword>
<evidence type="ECO:0000256" key="2">
    <source>
        <dbReference type="ARBA" id="ARBA00022692"/>
    </source>
</evidence>
<proteinExistence type="inferred from homology"/>
<dbReference type="GeneID" id="83204711"/>
<feature type="region of interest" description="Disordered" evidence="6">
    <location>
        <begin position="304"/>
        <end position="328"/>
    </location>
</feature>
<dbReference type="Pfam" id="PF20684">
    <property type="entry name" value="Fung_rhodopsin"/>
    <property type="match status" value="1"/>
</dbReference>
<evidence type="ECO:0000256" key="4">
    <source>
        <dbReference type="ARBA" id="ARBA00023136"/>
    </source>
</evidence>
<evidence type="ECO:0000259" key="8">
    <source>
        <dbReference type="Pfam" id="PF20684"/>
    </source>
</evidence>
<evidence type="ECO:0000256" key="5">
    <source>
        <dbReference type="ARBA" id="ARBA00038359"/>
    </source>
</evidence>
<protein>
    <recommendedName>
        <fullName evidence="8">Rhodopsin domain-containing protein</fullName>
    </recommendedName>
</protein>
<dbReference type="RefSeq" id="XP_058327753.1">
    <property type="nucleotide sequence ID" value="XM_058477408.1"/>
</dbReference>
<keyword evidence="3 7" id="KW-1133">Transmembrane helix</keyword>
<reference evidence="9" key="2">
    <citation type="journal article" date="2023" name="IMA Fungus">
        <title>Comparative genomic study of the Penicillium genus elucidates a diverse pangenome and 15 lateral gene transfer events.</title>
        <authorList>
            <person name="Petersen C."/>
            <person name="Sorensen T."/>
            <person name="Nielsen M.R."/>
            <person name="Sondergaard T.E."/>
            <person name="Sorensen J.L."/>
            <person name="Fitzpatrick D.A."/>
            <person name="Frisvad J.C."/>
            <person name="Nielsen K.L."/>
        </authorList>
    </citation>
    <scope>NUCLEOTIDE SEQUENCE</scope>
    <source>
        <strain evidence="9">IBT 19713</strain>
    </source>
</reference>
<name>A0A9W9NP37_9EURO</name>
<dbReference type="PANTHER" id="PTHR33048:SF129">
    <property type="entry name" value="INTEGRAL MEMBRANE PROTEIN-RELATED"/>
    <property type="match status" value="1"/>
</dbReference>